<evidence type="ECO:0000256" key="3">
    <source>
        <dbReference type="ARBA" id="ARBA00012737"/>
    </source>
</evidence>
<reference evidence="13 14" key="1">
    <citation type="submission" date="2016-10" db="EMBL/GenBank/DDBJ databases">
        <authorList>
            <person name="de Groot N.N."/>
        </authorList>
    </citation>
    <scope>NUCLEOTIDE SEQUENCE [LARGE SCALE GENOMIC DNA]</scope>
    <source>
        <strain evidence="13 14">CGMCC 4.7037</strain>
    </source>
</reference>
<dbReference type="GO" id="GO:0005524">
    <property type="term" value="F:ATP binding"/>
    <property type="evidence" value="ECO:0007669"/>
    <property type="project" value="UniProtKB-KW"/>
</dbReference>
<comment type="pathway">
    <text evidence="1">Amino-acid biosynthesis; L-asparagine biosynthesis; L-asparagine from L-aspartate (L-Gln route): step 1/1.</text>
</comment>
<dbReference type="PANTHER" id="PTHR43284:SF1">
    <property type="entry name" value="ASPARAGINE SYNTHETASE"/>
    <property type="match status" value="1"/>
</dbReference>
<dbReference type="InterPro" id="IPR051786">
    <property type="entry name" value="ASN_synthetase/amidase"/>
</dbReference>
<evidence type="ECO:0000256" key="7">
    <source>
        <dbReference type="ARBA" id="ARBA00022962"/>
    </source>
</evidence>
<dbReference type="Gene3D" id="3.40.50.620">
    <property type="entry name" value="HUPs"/>
    <property type="match status" value="1"/>
</dbReference>
<evidence type="ECO:0000259" key="12">
    <source>
        <dbReference type="PROSITE" id="PS51278"/>
    </source>
</evidence>
<dbReference type="Pfam" id="PF13537">
    <property type="entry name" value="GATase_7"/>
    <property type="match status" value="1"/>
</dbReference>
<dbReference type="SUPFAM" id="SSF52402">
    <property type="entry name" value="Adenine nucleotide alpha hydrolases-like"/>
    <property type="match status" value="1"/>
</dbReference>
<evidence type="ECO:0000256" key="11">
    <source>
        <dbReference type="PIRSR" id="PIRSR001589-3"/>
    </source>
</evidence>
<keyword evidence="14" id="KW-1185">Reference proteome</keyword>
<keyword evidence="5 10" id="KW-0067">ATP-binding</keyword>
<dbReference type="PIRSF" id="PIRSF001589">
    <property type="entry name" value="Asn_synthetase_glu-h"/>
    <property type="match status" value="1"/>
</dbReference>
<dbReference type="InterPro" id="IPR033738">
    <property type="entry name" value="AsnB_N"/>
</dbReference>
<feature type="binding site" evidence="10">
    <location>
        <position position="284"/>
    </location>
    <ligand>
        <name>ATP</name>
        <dbReference type="ChEBI" id="CHEBI:30616"/>
    </ligand>
</feature>
<dbReference type="PANTHER" id="PTHR43284">
    <property type="entry name" value="ASPARAGINE SYNTHETASE (GLUTAMINE-HYDROLYZING)"/>
    <property type="match status" value="1"/>
</dbReference>
<dbReference type="GO" id="GO:0006529">
    <property type="term" value="P:asparagine biosynthetic process"/>
    <property type="evidence" value="ECO:0007669"/>
    <property type="project" value="UniProtKB-KW"/>
</dbReference>
<keyword evidence="6 9" id="KW-0061">Asparagine biosynthesis</keyword>
<keyword evidence="7 9" id="KW-0315">Glutamine amidotransferase</keyword>
<sequence length="600" mass="64683">MCGIAGFTGPKRPDDAALLVTMARRMVHRGPDSAGTYDSPAGSMVVRRLAVRGGPTADQPLLSEDGSIAVCGNGEIYNYPELRRDLLGRGHRFRSTSDLEVIVHLYEECGTGLWKELVGDFAVAVIDNRSRSVVLARDRLGIRPLYVTEMCGRLAYSSEIRPLLAVGPEPTTASTAGIALYLQHQFVPAPLTAFHGIYKVNPGTQLVIQDGRVREHRYWSLPERPAEAAHHGAELPWLLGEAVSRQGGSVDGPVGLCLSGGLDSAVIAALHRTWADRPLTAFTIDFPTAGDGTRSEASDAAALAGRLGIEHVVVRLSAGSYLETATRAVEALEEPVCDPTAALLDRISAEAAGRGIRVLLSGEGADELYGGYAQYRRSMAGERPWIGGRRLLKSLDDGGLWPELRLPGDGPAELPLTRVLGRSDAETIEVLHAAAVNVEPKGSETELLYRYGRDDLRGFVPSTLLARSDKICMANSVEGRYPYLDHRVVEHGLSMHANRKFSAGADKVALRSLALDLGIPAAARAAKSPFSLPMAAWLAGPLQVVVADLRRLADKDQLGLRPGRWLPKLITPEDLLAPGAFPSDIWSIYSLLAWANTFLR</sequence>
<dbReference type="InterPro" id="IPR017932">
    <property type="entry name" value="GATase_2_dom"/>
</dbReference>
<dbReference type="PROSITE" id="PS51278">
    <property type="entry name" value="GATASE_TYPE_2"/>
    <property type="match status" value="1"/>
</dbReference>
<evidence type="ECO:0000256" key="8">
    <source>
        <dbReference type="ARBA" id="ARBA00048741"/>
    </source>
</evidence>
<dbReference type="InterPro" id="IPR006426">
    <property type="entry name" value="Asn_synth_AEB"/>
</dbReference>
<keyword evidence="4 10" id="KW-0547">Nucleotide-binding</keyword>
<dbReference type="GO" id="GO:0004066">
    <property type="term" value="F:asparagine synthase (glutamine-hydrolyzing) activity"/>
    <property type="evidence" value="ECO:0007669"/>
    <property type="project" value="UniProtKB-EC"/>
</dbReference>
<dbReference type="Gene3D" id="3.60.20.10">
    <property type="entry name" value="Glutamine Phosphoribosylpyrophosphate, subunit 1, domain 1"/>
    <property type="match status" value="1"/>
</dbReference>
<dbReference type="InterPro" id="IPR001962">
    <property type="entry name" value="Asn_synthase"/>
</dbReference>
<evidence type="ECO:0000256" key="4">
    <source>
        <dbReference type="ARBA" id="ARBA00022741"/>
    </source>
</evidence>
<evidence type="ECO:0000256" key="6">
    <source>
        <dbReference type="ARBA" id="ARBA00022888"/>
    </source>
</evidence>
<dbReference type="OrthoDB" id="9763290at2"/>
<evidence type="ECO:0000313" key="14">
    <source>
        <dbReference type="Proteomes" id="UP000236732"/>
    </source>
</evidence>
<evidence type="ECO:0000256" key="10">
    <source>
        <dbReference type="PIRSR" id="PIRSR001589-2"/>
    </source>
</evidence>
<evidence type="ECO:0000256" key="2">
    <source>
        <dbReference type="ARBA" id="ARBA00005752"/>
    </source>
</evidence>
<dbReference type="RefSeq" id="WP_103964097.1">
    <property type="nucleotide sequence ID" value="NZ_FNVT01000032.1"/>
</dbReference>
<evidence type="ECO:0000313" key="13">
    <source>
        <dbReference type="EMBL" id="SEH03086.1"/>
    </source>
</evidence>
<feature type="binding site" evidence="10">
    <location>
        <position position="98"/>
    </location>
    <ligand>
        <name>L-glutamine</name>
        <dbReference type="ChEBI" id="CHEBI:58359"/>
    </ligand>
</feature>
<evidence type="ECO:0000256" key="9">
    <source>
        <dbReference type="PIRSR" id="PIRSR001589-1"/>
    </source>
</evidence>
<dbReference type="CDD" id="cd00712">
    <property type="entry name" value="AsnB"/>
    <property type="match status" value="1"/>
</dbReference>
<dbReference type="InterPro" id="IPR014729">
    <property type="entry name" value="Rossmann-like_a/b/a_fold"/>
</dbReference>
<protein>
    <recommendedName>
        <fullName evidence="3">asparagine synthase (glutamine-hydrolyzing)</fullName>
        <ecNumber evidence="3">6.3.5.4</ecNumber>
    </recommendedName>
</protein>
<comment type="catalytic activity">
    <reaction evidence="8">
        <text>L-aspartate + L-glutamine + ATP + H2O = L-asparagine + L-glutamate + AMP + diphosphate + H(+)</text>
        <dbReference type="Rhea" id="RHEA:12228"/>
        <dbReference type="ChEBI" id="CHEBI:15377"/>
        <dbReference type="ChEBI" id="CHEBI:15378"/>
        <dbReference type="ChEBI" id="CHEBI:29985"/>
        <dbReference type="ChEBI" id="CHEBI:29991"/>
        <dbReference type="ChEBI" id="CHEBI:30616"/>
        <dbReference type="ChEBI" id="CHEBI:33019"/>
        <dbReference type="ChEBI" id="CHEBI:58048"/>
        <dbReference type="ChEBI" id="CHEBI:58359"/>
        <dbReference type="ChEBI" id="CHEBI:456215"/>
        <dbReference type="EC" id="6.3.5.4"/>
    </reaction>
</comment>
<feature type="binding site" evidence="10">
    <location>
        <begin position="361"/>
        <end position="362"/>
    </location>
    <ligand>
        <name>ATP</name>
        <dbReference type="ChEBI" id="CHEBI:30616"/>
    </ligand>
</feature>
<name>A0A1H6F1P3_9ACTN</name>
<organism evidence="13 14">
    <name type="scientific">Nonomuraea solani</name>
    <dbReference type="NCBI Taxonomy" id="1144553"/>
    <lineage>
        <taxon>Bacteria</taxon>
        <taxon>Bacillati</taxon>
        <taxon>Actinomycetota</taxon>
        <taxon>Actinomycetes</taxon>
        <taxon>Streptosporangiales</taxon>
        <taxon>Streptosporangiaceae</taxon>
        <taxon>Nonomuraea</taxon>
    </lineage>
</organism>
<accession>A0A1H6F1P3</accession>
<dbReference type="EMBL" id="FNVT01000032">
    <property type="protein sequence ID" value="SEH03086.1"/>
    <property type="molecule type" value="Genomic_DNA"/>
</dbReference>
<dbReference type="EC" id="6.3.5.4" evidence="3"/>
<dbReference type="Proteomes" id="UP000236732">
    <property type="component" value="Unassembled WGS sequence"/>
</dbReference>
<comment type="similarity">
    <text evidence="2">Belongs to the asparagine synthetase family.</text>
</comment>
<dbReference type="AlphaFoldDB" id="A0A1H6F1P3"/>
<dbReference type="SUPFAM" id="SSF56235">
    <property type="entry name" value="N-terminal nucleophile aminohydrolases (Ntn hydrolases)"/>
    <property type="match status" value="1"/>
</dbReference>
<dbReference type="InterPro" id="IPR029055">
    <property type="entry name" value="Ntn_hydrolases_N"/>
</dbReference>
<keyword evidence="9" id="KW-0028">Amino-acid biosynthesis</keyword>
<evidence type="ECO:0000256" key="5">
    <source>
        <dbReference type="ARBA" id="ARBA00022840"/>
    </source>
</evidence>
<feature type="active site" description="For GATase activity" evidence="9">
    <location>
        <position position="2"/>
    </location>
</feature>
<dbReference type="Pfam" id="PF00733">
    <property type="entry name" value="Asn_synthase"/>
    <property type="match status" value="1"/>
</dbReference>
<feature type="site" description="Important for beta-aspartyl-AMP intermediate formation" evidence="11">
    <location>
        <position position="363"/>
    </location>
</feature>
<dbReference type="CDD" id="cd01991">
    <property type="entry name" value="Asn_synthase_B_C"/>
    <property type="match status" value="1"/>
</dbReference>
<dbReference type="GO" id="GO:0005829">
    <property type="term" value="C:cytosol"/>
    <property type="evidence" value="ECO:0007669"/>
    <property type="project" value="TreeGrafter"/>
</dbReference>
<gene>
    <name evidence="13" type="ORF">SAMN05444920_13295</name>
</gene>
<evidence type="ECO:0000256" key="1">
    <source>
        <dbReference type="ARBA" id="ARBA00005187"/>
    </source>
</evidence>
<proteinExistence type="inferred from homology"/>
<feature type="domain" description="Glutamine amidotransferase type-2" evidence="12">
    <location>
        <begin position="2"/>
        <end position="211"/>
    </location>
</feature>
<dbReference type="NCBIfam" id="TIGR01536">
    <property type="entry name" value="asn_synth_AEB"/>
    <property type="match status" value="1"/>
</dbReference>